<evidence type="ECO:0000256" key="4">
    <source>
        <dbReference type="ARBA" id="ARBA00022692"/>
    </source>
</evidence>
<comment type="pathway">
    <text evidence="9">Protein modification; lipoprotein biosynthesis (signal peptide cleavage).</text>
</comment>
<dbReference type="GO" id="GO:0004190">
    <property type="term" value="F:aspartic-type endopeptidase activity"/>
    <property type="evidence" value="ECO:0007669"/>
    <property type="project" value="UniProtKB-UniRule"/>
</dbReference>
<dbReference type="UniPathway" id="UPA00665"/>
<dbReference type="GO" id="GO:0005886">
    <property type="term" value="C:plasma membrane"/>
    <property type="evidence" value="ECO:0007669"/>
    <property type="project" value="UniProtKB-SubCell"/>
</dbReference>
<evidence type="ECO:0000313" key="14">
    <source>
        <dbReference type="Proteomes" id="UP000184444"/>
    </source>
</evidence>
<feature type="compositionally biased region" description="Basic and acidic residues" evidence="12">
    <location>
        <begin position="241"/>
        <end position="254"/>
    </location>
</feature>
<comment type="similarity">
    <text evidence="1 9 11">Belongs to the peptidase A8 family.</text>
</comment>
<dbReference type="EC" id="3.4.23.36" evidence="9"/>
<keyword evidence="2 9" id="KW-1003">Cell membrane</keyword>
<dbReference type="GO" id="GO:0006508">
    <property type="term" value="P:proteolysis"/>
    <property type="evidence" value="ECO:0007669"/>
    <property type="project" value="UniProtKB-KW"/>
</dbReference>
<keyword evidence="5 9" id="KW-0064">Aspartyl protease</keyword>
<reference evidence="14" key="1">
    <citation type="submission" date="2016-11" db="EMBL/GenBank/DDBJ databases">
        <authorList>
            <person name="Varghese N."/>
            <person name="Submissions S."/>
        </authorList>
    </citation>
    <scope>NUCLEOTIDE SEQUENCE [LARGE SCALE GENOMIC DNA]</scope>
    <source>
        <strain evidence="14">DSM 6637</strain>
    </source>
</reference>
<dbReference type="PANTHER" id="PTHR33695:SF1">
    <property type="entry name" value="LIPOPROTEIN SIGNAL PEPTIDASE"/>
    <property type="match status" value="1"/>
</dbReference>
<dbReference type="STRING" id="53463.SAMN05444389_104209"/>
<dbReference type="PRINTS" id="PR00781">
    <property type="entry name" value="LIPOSIGPTASE"/>
</dbReference>
<evidence type="ECO:0000256" key="10">
    <source>
        <dbReference type="RuleBase" id="RU000594"/>
    </source>
</evidence>
<dbReference type="InterPro" id="IPR001872">
    <property type="entry name" value="Peptidase_A8"/>
</dbReference>
<evidence type="ECO:0000256" key="3">
    <source>
        <dbReference type="ARBA" id="ARBA00022670"/>
    </source>
</evidence>
<protein>
    <recommendedName>
        <fullName evidence="9">Lipoprotein signal peptidase</fullName>
        <ecNumber evidence="9">3.4.23.36</ecNumber>
    </recommendedName>
    <alternativeName>
        <fullName evidence="9">Prolipoprotein signal peptidase</fullName>
    </alternativeName>
    <alternativeName>
        <fullName evidence="9">Signal peptidase II</fullName>
        <shortName evidence="9">SPase II</shortName>
    </alternativeName>
</protein>
<feature type="compositionally biased region" description="Low complexity" evidence="12">
    <location>
        <begin position="31"/>
        <end position="49"/>
    </location>
</feature>
<feature type="compositionally biased region" description="Pro residues" evidence="12">
    <location>
        <begin position="11"/>
        <end position="30"/>
    </location>
</feature>
<feature type="transmembrane region" description="Helical" evidence="9">
    <location>
        <begin position="126"/>
        <end position="147"/>
    </location>
</feature>
<evidence type="ECO:0000256" key="12">
    <source>
        <dbReference type="SAM" id="MobiDB-lite"/>
    </source>
</evidence>
<evidence type="ECO:0000256" key="1">
    <source>
        <dbReference type="ARBA" id="ARBA00006139"/>
    </source>
</evidence>
<feature type="transmembrane region" description="Helical" evidence="9">
    <location>
        <begin position="194"/>
        <end position="212"/>
    </location>
</feature>
<comment type="caution">
    <text evidence="9">Lacks conserved residue(s) required for the propagation of feature annotation.</text>
</comment>
<keyword evidence="8 9" id="KW-0472">Membrane</keyword>
<comment type="subcellular location">
    <subcellularLocation>
        <location evidence="9">Cell membrane</location>
        <topology evidence="9">Multi-pass membrane protein</topology>
    </subcellularLocation>
</comment>
<organism evidence="13 14">
    <name type="scientific">Paracoccus solventivorans</name>
    <dbReference type="NCBI Taxonomy" id="53463"/>
    <lineage>
        <taxon>Bacteria</taxon>
        <taxon>Pseudomonadati</taxon>
        <taxon>Pseudomonadota</taxon>
        <taxon>Alphaproteobacteria</taxon>
        <taxon>Rhodobacterales</taxon>
        <taxon>Paracoccaceae</taxon>
        <taxon>Paracoccus</taxon>
    </lineage>
</organism>
<feature type="region of interest" description="Disordered" evidence="12">
    <location>
        <begin position="1"/>
        <end position="61"/>
    </location>
</feature>
<dbReference type="EMBL" id="FRCK01000004">
    <property type="protein sequence ID" value="SHM17310.1"/>
    <property type="molecule type" value="Genomic_DNA"/>
</dbReference>
<dbReference type="PROSITE" id="PS00855">
    <property type="entry name" value="SPASE_II"/>
    <property type="match status" value="1"/>
</dbReference>
<dbReference type="Pfam" id="PF01252">
    <property type="entry name" value="Peptidase_A8"/>
    <property type="match status" value="1"/>
</dbReference>
<evidence type="ECO:0000256" key="5">
    <source>
        <dbReference type="ARBA" id="ARBA00022750"/>
    </source>
</evidence>
<feature type="active site" evidence="9">
    <location>
        <position position="181"/>
    </location>
</feature>
<dbReference type="AlphaFoldDB" id="A0A1M7GM19"/>
<feature type="active site" evidence="9">
    <location>
        <position position="200"/>
    </location>
</feature>
<comment type="catalytic activity">
    <reaction evidence="9 10">
        <text>Release of signal peptides from bacterial membrane prolipoproteins. Hydrolyzes -Xaa-Yaa-Zaa-|-(S,diacylglyceryl)Cys-, in which Xaa is hydrophobic (preferably Leu), and Yaa (Ala or Ser) and Zaa (Gly or Ala) have small, neutral side chains.</text>
        <dbReference type="EC" id="3.4.23.36"/>
    </reaction>
</comment>
<gene>
    <name evidence="9" type="primary">lspA</name>
    <name evidence="13" type="ORF">SAMN05444389_104209</name>
</gene>
<comment type="function">
    <text evidence="9 10">This protein specifically catalyzes the removal of signal peptides from prolipoproteins.</text>
</comment>
<feature type="transmembrane region" description="Helical" evidence="9">
    <location>
        <begin position="154"/>
        <end position="174"/>
    </location>
</feature>
<feature type="region of interest" description="Disordered" evidence="12">
    <location>
        <begin position="217"/>
        <end position="254"/>
    </location>
</feature>
<evidence type="ECO:0000313" key="13">
    <source>
        <dbReference type="EMBL" id="SHM17310.1"/>
    </source>
</evidence>
<dbReference type="HAMAP" id="MF_00161">
    <property type="entry name" value="LspA"/>
    <property type="match status" value="1"/>
</dbReference>
<dbReference type="NCBIfam" id="TIGR00077">
    <property type="entry name" value="lspA"/>
    <property type="match status" value="1"/>
</dbReference>
<keyword evidence="3 9" id="KW-0645">Protease</keyword>
<name>A0A1M7GM19_9RHOB</name>
<evidence type="ECO:0000256" key="7">
    <source>
        <dbReference type="ARBA" id="ARBA00022989"/>
    </source>
</evidence>
<evidence type="ECO:0000256" key="8">
    <source>
        <dbReference type="ARBA" id="ARBA00023136"/>
    </source>
</evidence>
<keyword evidence="14" id="KW-1185">Reference proteome</keyword>
<proteinExistence type="inferred from homology"/>
<accession>A0A1M7GM19</accession>
<dbReference type="PANTHER" id="PTHR33695">
    <property type="entry name" value="LIPOPROTEIN SIGNAL PEPTIDASE"/>
    <property type="match status" value="1"/>
</dbReference>
<evidence type="ECO:0000256" key="9">
    <source>
        <dbReference type="HAMAP-Rule" id="MF_00161"/>
    </source>
</evidence>
<sequence length="254" mass="26496">MSHSDDIPSSGPTPGPDPAPAPAKPAPPAPGAAAPAPRKPAAAADGKPAAPRRRRKPAPPPKPGLGWAAWVAVAVLALDQLSKWIVVQLLNLKQVQAIDVLDPWLNLRMAWNQGVNFGLFSSDVEVMRLVLIAVALVICVWVAVWLVRVRPGRLAQIAAGLLIGGALGNVIDRMVYGAVADFLNMSLPDWRNPYSFNVADIAIFAGAIGLVLQPGPSSGAAGGKGKPAGKAQKPRTAAAKPKSDKTRDGARKTR</sequence>
<keyword evidence="6 9" id="KW-0378">Hydrolase</keyword>
<keyword evidence="7 9" id="KW-1133">Transmembrane helix</keyword>
<evidence type="ECO:0000256" key="11">
    <source>
        <dbReference type="RuleBase" id="RU004181"/>
    </source>
</evidence>
<dbReference type="Proteomes" id="UP000184444">
    <property type="component" value="Unassembled WGS sequence"/>
</dbReference>
<dbReference type="OrthoDB" id="9810259at2"/>
<evidence type="ECO:0000256" key="2">
    <source>
        <dbReference type="ARBA" id="ARBA00022475"/>
    </source>
</evidence>
<keyword evidence="4 9" id="KW-0812">Transmembrane</keyword>
<evidence type="ECO:0000256" key="6">
    <source>
        <dbReference type="ARBA" id="ARBA00022801"/>
    </source>
</evidence>